<feature type="transmembrane region" description="Helical" evidence="2">
    <location>
        <begin position="28"/>
        <end position="50"/>
    </location>
</feature>
<evidence type="ECO:0000256" key="2">
    <source>
        <dbReference type="SAM" id="Phobius"/>
    </source>
</evidence>
<keyword evidence="2" id="KW-0812">Transmembrane</keyword>
<dbReference type="OrthoDB" id="48217at2759"/>
<gene>
    <name evidence="3" type="ORF">FRACYDRAFT_261338</name>
</gene>
<protein>
    <submittedName>
        <fullName evidence="3">Uncharacterized protein</fullName>
    </submittedName>
</protein>
<proteinExistence type="predicted"/>
<name>A0A1E7FEP5_9STRA</name>
<keyword evidence="2" id="KW-0472">Membrane</keyword>
<organism evidence="3 4">
    <name type="scientific">Fragilariopsis cylindrus CCMP1102</name>
    <dbReference type="NCBI Taxonomy" id="635003"/>
    <lineage>
        <taxon>Eukaryota</taxon>
        <taxon>Sar</taxon>
        <taxon>Stramenopiles</taxon>
        <taxon>Ochrophyta</taxon>
        <taxon>Bacillariophyta</taxon>
        <taxon>Bacillariophyceae</taxon>
        <taxon>Bacillariophycidae</taxon>
        <taxon>Bacillariales</taxon>
        <taxon>Bacillariaceae</taxon>
        <taxon>Fragilariopsis</taxon>
    </lineage>
</organism>
<dbReference type="KEGG" id="fcy:FRACYDRAFT_261338"/>
<keyword evidence="4" id="KW-1185">Reference proteome</keyword>
<dbReference type="InParanoid" id="A0A1E7FEP5"/>
<accession>A0A1E7FEP5</accession>
<dbReference type="AlphaFoldDB" id="A0A1E7FEP5"/>
<evidence type="ECO:0000313" key="3">
    <source>
        <dbReference type="EMBL" id="OEU16641.1"/>
    </source>
</evidence>
<dbReference type="Proteomes" id="UP000095751">
    <property type="component" value="Unassembled WGS sequence"/>
</dbReference>
<dbReference type="EMBL" id="KV784358">
    <property type="protein sequence ID" value="OEU16641.1"/>
    <property type="molecule type" value="Genomic_DNA"/>
</dbReference>
<evidence type="ECO:0000313" key="4">
    <source>
        <dbReference type="Proteomes" id="UP000095751"/>
    </source>
</evidence>
<reference evidence="3 4" key="1">
    <citation type="submission" date="2016-09" db="EMBL/GenBank/DDBJ databases">
        <title>Extensive genetic diversity and differential bi-allelic expression allows diatom success in the polar Southern Ocean.</title>
        <authorList>
            <consortium name="DOE Joint Genome Institute"/>
            <person name="Mock T."/>
            <person name="Otillar R.P."/>
            <person name="Strauss J."/>
            <person name="Dupont C."/>
            <person name="Frickenhaus S."/>
            <person name="Maumus F."/>
            <person name="Mcmullan M."/>
            <person name="Sanges R."/>
            <person name="Schmutz J."/>
            <person name="Toseland A."/>
            <person name="Valas R."/>
            <person name="Veluchamy A."/>
            <person name="Ward B.J."/>
            <person name="Allen A."/>
            <person name="Barry K."/>
            <person name="Falciatore A."/>
            <person name="Ferrante M."/>
            <person name="Fortunato A.E."/>
            <person name="Gloeckner G."/>
            <person name="Gruber A."/>
            <person name="Hipkin R."/>
            <person name="Janech M."/>
            <person name="Kroth P."/>
            <person name="Leese F."/>
            <person name="Lindquist E."/>
            <person name="Lyon B.R."/>
            <person name="Martin J."/>
            <person name="Mayer C."/>
            <person name="Parker M."/>
            <person name="Quesneville H."/>
            <person name="Raymond J."/>
            <person name="Uhlig C."/>
            <person name="Valentin K.U."/>
            <person name="Worden A.Z."/>
            <person name="Armbrust E.V."/>
            <person name="Bowler C."/>
            <person name="Green B."/>
            <person name="Moulton V."/>
            <person name="Van Oosterhout C."/>
            <person name="Grigoriev I."/>
        </authorList>
    </citation>
    <scope>NUCLEOTIDE SEQUENCE [LARGE SCALE GENOMIC DNA]</scope>
    <source>
        <strain evidence="3 4">CCMP1102</strain>
    </source>
</reference>
<feature type="compositionally biased region" description="Basic and acidic residues" evidence="1">
    <location>
        <begin position="110"/>
        <end position="119"/>
    </location>
</feature>
<keyword evidence="2" id="KW-1133">Transmembrane helix</keyword>
<evidence type="ECO:0000256" key="1">
    <source>
        <dbReference type="SAM" id="MobiDB-lite"/>
    </source>
</evidence>
<feature type="region of interest" description="Disordered" evidence="1">
    <location>
        <begin position="110"/>
        <end position="153"/>
    </location>
</feature>
<sequence>MSDTQGNIFLTVENLAFAMPLLAVCGTYAYFSFVPLKFGIPFLVGIFVIYQIQIQIKKVRENKIQNMDDDDLKDLALELDEDDEETKKKNEIEATKLKKKQARVEERLAVEKRKAEKAAKRIPSKKKGGRDDDDDDDVAVFAKGSRTATKKKK</sequence>